<dbReference type="InterPro" id="IPR050302">
    <property type="entry name" value="Rab_GAP_TBC_domain"/>
</dbReference>
<evidence type="ECO:0000313" key="13">
    <source>
        <dbReference type="Xenbase" id="XB-GENE-17333344"/>
    </source>
</evidence>
<dbReference type="Xenbase" id="XB-GENE-17333344">
    <property type="gene designation" value="tbc1d1.L"/>
</dbReference>
<name>A0A8J0TGW1_XENLA</name>
<dbReference type="GO" id="GO:0005634">
    <property type="term" value="C:nucleus"/>
    <property type="evidence" value="ECO:0007669"/>
    <property type="project" value="UniProtKB-SubCell"/>
</dbReference>
<keyword evidence="7" id="KW-0175">Coiled coil</keyword>
<feature type="region of interest" description="Disordered" evidence="8">
    <location>
        <begin position="253"/>
        <end position="274"/>
    </location>
</feature>
<feature type="compositionally biased region" description="Low complexity" evidence="8">
    <location>
        <begin position="536"/>
        <end position="552"/>
    </location>
</feature>
<organism evidence="11 12">
    <name type="scientific">Xenopus laevis</name>
    <name type="common">African clawed frog</name>
    <dbReference type="NCBI Taxonomy" id="8355"/>
    <lineage>
        <taxon>Eukaryota</taxon>
        <taxon>Metazoa</taxon>
        <taxon>Chordata</taxon>
        <taxon>Craniata</taxon>
        <taxon>Vertebrata</taxon>
        <taxon>Euteleostomi</taxon>
        <taxon>Amphibia</taxon>
        <taxon>Batrachia</taxon>
        <taxon>Anura</taxon>
        <taxon>Pipoidea</taxon>
        <taxon>Pipidae</taxon>
        <taxon>Xenopodinae</taxon>
        <taxon>Xenopus</taxon>
        <taxon>Xenopus</taxon>
    </lineage>
</organism>
<dbReference type="InterPro" id="IPR006020">
    <property type="entry name" value="PTB/PI_dom"/>
</dbReference>
<dbReference type="FunFam" id="1.10.472.80:FF:000003">
    <property type="entry name" value="Putative TBC1 domain family member 1"/>
    <property type="match status" value="1"/>
</dbReference>
<dbReference type="Pfam" id="PF00640">
    <property type="entry name" value="PID"/>
    <property type="match status" value="1"/>
</dbReference>
<feature type="region of interest" description="Disordered" evidence="8">
    <location>
        <begin position="749"/>
        <end position="784"/>
    </location>
</feature>
<feature type="domain" description="PID" evidence="9">
    <location>
        <begin position="321"/>
        <end position="400"/>
    </location>
</feature>
<dbReference type="InterPro" id="IPR021785">
    <property type="entry name" value="DUF3350"/>
</dbReference>
<dbReference type="GeneID" id="108698064"/>
<dbReference type="SMART" id="SM00164">
    <property type="entry name" value="TBC"/>
    <property type="match status" value="1"/>
</dbReference>
<keyword evidence="11" id="KW-1185">Reference proteome</keyword>
<dbReference type="InterPro" id="IPR035969">
    <property type="entry name" value="Rab-GAP_TBC_sf"/>
</dbReference>
<evidence type="ECO:0000259" key="10">
    <source>
        <dbReference type="PROSITE" id="PS50086"/>
    </source>
</evidence>
<comment type="subcellular location">
    <subcellularLocation>
        <location evidence="1">Nucleus</location>
    </subcellularLocation>
</comment>
<evidence type="ECO:0000256" key="8">
    <source>
        <dbReference type="SAM" id="MobiDB-lite"/>
    </source>
</evidence>
<feature type="coiled-coil region" evidence="7">
    <location>
        <begin position="1206"/>
        <end position="1233"/>
    </location>
</feature>
<reference evidence="12" key="1">
    <citation type="submission" date="2025-08" db="UniProtKB">
        <authorList>
            <consortium name="RefSeq"/>
        </authorList>
    </citation>
    <scope>IDENTIFICATION</scope>
    <source>
        <strain evidence="12">J_2021</strain>
        <tissue evidence="12">Erythrocytes</tissue>
    </source>
</reference>
<dbReference type="Gene3D" id="1.10.8.270">
    <property type="entry name" value="putative rabgap domain of human tbc1 domain family member 14 like domains"/>
    <property type="match status" value="1"/>
</dbReference>
<feature type="domain" description="Rab-GAP TBC" evidence="10">
    <location>
        <begin position="877"/>
        <end position="1071"/>
    </location>
</feature>
<evidence type="ECO:0000256" key="1">
    <source>
        <dbReference type="ARBA" id="ARBA00004123"/>
    </source>
</evidence>
<evidence type="ECO:0000313" key="11">
    <source>
        <dbReference type="Proteomes" id="UP000186698"/>
    </source>
</evidence>
<sequence>MDPIIFTTPISPAAKQAVLEFSLQLIGSLTVNSLTTMSMLPWVVVEIKKKSAKTPKDLQSVLQIRLYVSSTSILCEPDLGKCQQWDPLICSSIFDCKPQLVQKLIHNSQDPSYFACLLRKENLESQESTCYLFHSDDPFKVPEIIGSIRHAGKLARQEEVHSQLCDLDDSFSKKFEVLFCGRVIVANKKAPPALIDECIDKFNHVSCTKKKEGDAQTPQGDSPTPQLDSSIGISFGNKLRSVFQSAFNDDDKNKPIRKSYSQPGLRTNNSFTNEWKDGRSSLPTSFEDSDISLHVQRFSGEEQDGVQPTDMEENQTMLFTIGQAEVYLISPDTKRIVIEKSFKEISFCSQGIEHADHFGFICREPLLNGGCHFVCYVFQCTNGALVDEIMLTLKQAFSVAAVQQNSKSHPQLCDSCPMQCMHRLCERIEGFPPTKIKLELQKHLTTLSNQEQASMFEEIQKIRPRSEQQENELVISRLRCLYEEKQKDHVHNAETKQNSQAAESTANGLQTSASRFKLESLTSKAKRSLTESLENILSRGSRSRSLQESSISGDDDSMLCTPLEVSSIKELSLCETEAATPLAIPLKTHGSLGDLSKSSDSYSYEHPEEFIQQGFRRRANTLSHVPVAVQEFSEPVPITPSVPQRKLIRHHSVSTETPHKRNSSTPLPEPDHNPVQSAEPTAHRPVSATSSPVTGKKLKAGCVGEAGAPLAQKSDFDCKSIHSDTGCESPVRARRHSWRQQIFLRVATPQKGCDSPSRYDDRSDLGDIPPRSPLEPVREDGPVRSAAAVRHRTKKELRELWKKAILQQILLLRMEKENQKLQASENDLQNKRLKLDYEEITPCLKDVTLVWEKMLGTPGRSKIKTDIEKIHAAVGQGVPRQHRGEIWKFLSEQYQLRHQHISKNQLKDTPYKELLKQLTTQQHAILIDLGRTFPTHPYFSAQLGAGQLSLYNILKAYSLLDPEVGYCQGLSFVAGILLLHMTEEDAFKMLKFLMYDMGMRKQYRPDMITLQIQMYQLSRLLHDYHRDLYNHLETYEIGPSLYAAPWFLTMFASQFPLGFVARVFDMIFLQGSEVIFKVALSLLGSHKPLILQHENLESIVEFIKNTLPNLGLVQMEKTIIQVFEMDISKQLQAYEVEYHVLQDELIDSSPLSDNQRINKLEKANSTLRKQNFDLLEELQVSHGRIQMLESTVENVQSNEVKLKQSILTLELERSALLNTIEELRDQIKDLQKNKLYAD</sequence>
<evidence type="ECO:0000256" key="6">
    <source>
        <dbReference type="ARBA" id="ARBA00072011"/>
    </source>
</evidence>
<feature type="compositionally biased region" description="Polar residues" evidence="8">
    <location>
        <begin position="495"/>
        <end position="509"/>
    </location>
</feature>
<dbReference type="InterPro" id="IPR011993">
    <property type="entry name" value="PH-like_dom_sf"/>
</dbReference>
<dbReference type="CTD" id="108698064"/>
<dbReference type="PANTHER" id="PTHR47219">
    <property type="entry name" value="RAB GTPASE-ACTIVATING PROTEIN 1-LIKE"/>
    <property type="match status" value="1"/>
</dbReference>
<keyword evidence="2" id="KW-0343">GTPase activation</keyword>
<keyword evidence="4" id="KW-0539">Nucleus</keyword>
<accession>A0A8J0TGW1</accession>
<dbReference type="Gene3D" id="1.10.10.2750">
    <property type="match status" value="1"/>
</dbReference>
<feature type="region of interest" description="Disordered" evidence="8">
    <location>
        <begin position="636"/>
        <end position="695"/>
    </location>
</feature>
<dbReference type="SMART" id="SM00462">
    <property type="entry name" value="PTB"/>
    <property type="match status" value="1"/>
</dbReference>
<evidence type="ECO:0000256" key="2">
    <source>
        <dbReference type="ARBA" id="ARBA00022468"/>
    </source>
</evidence>
<dbReference type="FunFam" id="2.30.29.30:FF:000165">
    <property type="entry name" value="TBC1 domain family member 1 isoform X1"/>
    <property type="match status" value="1"/>
</dbReference>
<dbReference type="RefSeq" id="XP_018084534.1">
    <property type="nucleotide sequence ID" value="XM_018229045.2"/>
</dbReference>
<dbReference type="OrthoDB" id="295078at2759"/>
<dbReference type="Gene3D" id="2.30.29.30">
    <property type="entry name" value="Pleckstrin-homology domain (PH domain)/Phosphotyrosine-binding domain (PTB)"/>
    <property type="match status" value="2"/>
</dbReference>
<dbReference type="Gene3D" id="1.10.472.80">
    <property type="entry name" value="Ypt/Rab-GAP domain of gyp1p, domain 3"/>
    <property type="match status" value="1"/>
</dbReference>
<dbReference type="AlphaFoldDB" id="A0A8J0TGW1"/>
<dbReference type="CDD" id="cd01269">
    <property type="entry name" value="PTB_TBC1D1_like"/>
    <property type="match status" value="1"/>
</dbReference>
<comment type="function">
    <text evidence="5">May act as a GTPase-activating protein for Rab family protein(s). May play a role in the cell cycle and differentiation of various tissues. Involved in the trafficking and translocation of GLUT4-containing vesicles and insulin-stimulated glucose uptake into cells.</text>
</comment>
<dbReference type="PROSITE" id="PS50086">
    <property type="entry name" value="TBC_RABGAP"/>
    <property type="match status" value="1"/>
</dbReference>
<dbReference type="Proteomes" id="UP000186698">
    <property type="component" value="Chromosome 1L"/>
</dbReference>
<evidence type="ECO:0000256" key="7">
    <source>
        <dbReference type="SAM" id="Coils"/>
    </source>
</evidence>
<feature type="compositionally biased region" description="Polar residues" evidence="8">
    <location>
        <begin position="259"/>
        <end position="273"/>
    </location>
</feature>
<dbReference type="SUPFAM" id="SSF50729">
    <property type="entry name" value="PH domain-like"/>
    <property type="match status" value="2"/>
</dbReference>
<feature type="compositionally biased region" description="Polar residues" evidence="8">
    <location>
        <begin position="216"/>
        <end position="230"/>
    </location>
</feature>
<protein>
    <recommendedName>
        <fullName evidence="6">TBC1 domain family member 1</fullName>
    </recommendedName>
</protein>
<dbReference type="PROSITE" id="PS01179">
    <property type="entry name" value="PID"/>
    <property type="match status" value="1"/>
</dbReference>
<evidence type="ECO:0000259" key="9">
    <source>
        <dbReference type="PROSITE" id="PS01179"/>
    </source>
</evidence>
<feature type="region of interest" description="Disordered" evidence="8">
    <location>
        <begin position="534"/>
        <end position="557"/>
    </location>
</feature>
<dbReference type="AGR" id="Xenbase:XB-GENE-17333344"/>
<dbReference type="KEGG" id="xla:108698064"/>
<evidence type="ECO:0000256" key="4">
    <source>
        <dbReference type="ARBA" id="ARBA00023242"/>
    </source>
</evidence>
<proteinExistence type="predicted"/>
<evidence type="ECO:0000313" key="12">
    <source>
        <dbReference type="RefSeq" id="XP_018084534.1"/>
    </source>
</evidence>
<dbReference type="PANTHER" id="PTHR47219:SF18">
    <property type="entry name" value="TBC1 DOMAIN FAMILY MEMBER 1 ISOFORM X1"/>
    <property type="match status" value="1"/>
</dbReference>
<dbReference type="InterPro" id="IPR000195">
    <property type="entry name" value="Rab-GAP-TBC_dom"/>
</dbReference>
<dbReference type="SUPFAM" id="SSF47923">
    <property type="entry name" value="Ypt/Rab-GAP domain of gyp1p"/>
    <property type="match status" value="2"/>
</dbReference>
<feature type="region of interest" description="Disordered" evidence="8">
    <location>
        <begin position="489"/>
        <end position="509"/>
    </location>
</feature>
<dbReference type="GO" id="GO:0005096">
    <property type="term" value="F:GTPase activator activity"/>
    <property type="evidence" value="ECO:0007669"/>
    <property type="project" value="UniProtKB-KW"/>
</dbReference>
<evidence type="ECO:0000256" key="5">
    <source>
        <dbReference type="ARBA" id="ARBA00055418"/>
    </source>
</evidence>
<dbReference type="FunFam" id="1.10.8.270:FF:000001">
    <property type="entry name" value="TBC1 domain family member 1"/>
    <property type="match status" value="1"/>
</dbReference>
<dbReference type="Pfam" id="PF11830">
    <property type="entry name" value="DUF3350"/>
    <property type="match status" value="1"/>
</dbReference>
<dbReference type="Pfam" id="PF00566">
    <property type="entry name" value="RabGAP-TBC"/>
    <property type="match status" value="1"/>
</dbReference>
<evidence type="ECO:0000256" key="3">
    <source>
        <dbReference type="ARBA" id="ARBA00022553"/>
    </source>
</evidence>
<feature type="region of interest" description="Disordered" evidence="8">
    <location>
        <begin position="210"/>
        <end position="230"/>
    </location>
</feature>
<dbReference type="FunFam" id="1.10.10.2750:FF:000001">
    <property type="entry name" value="TBC1 domain family member 1 isoform X2"/>
    <property type="match status" value="1"/>
</dbReference>
<gene>
    <name evidence="13" type="primary">tbc1d1.L</name>
    <name evidence="12" type="synonym">LOC108698064</name>
</gene>
<keyword evidence="3" id="KW-0597">Phosphoprotein</keyword>